<evidence type="ECO:0000256" key="3">
    <source>
        <dbReference type="ARBA" id="ARBA00022603"/>
    </source>
</evidence>
<sequence length="2676" mass="290455">MTTQFPSLIVFGSQAGTLSKASLLRLRSLLHGRIEQRGIVEAIHGLPAAWDALAAFDPQLDGLDGRNQLEQLVSLLGGHGDDEQGLAPASGTNTTALPNMSLAPLTVLIHVVEYFAYLRHVGTSHRKVLQSVARNGGFQGLCIGLLSAIAMSTSEDEVQATQVAARALNLALAIGAYVDLDARSASPPGEFSCFVVRWKQPSDREQVLGILEQFPQVCLSFPHNVQTRGGYQLNVTQAYISVTLDDSNVTVTADRQSSRDIMNSLNSIGAVTKPIPLNGRFHTRENKERCAKVVLLGQSDARFRLPGSTSLHTQVFGGDGEPIDSNELQETALRSIMVDQAAWHKALVKALYRVSSTPSAKPLVVSLGPVDCIPHSLVNKYSLDIATSASFGGLSAEASYHTYADDSIAIVGMACRLPGADNLDEFWQLLLSGSSMLGRLPGERFATMGLRRSPKGDKPFLGNFVRDAFAFDHKFFNKSSREARSMDPQHKLILQVAYEALESAGYFSRGGQPRDVGCYIGVAASDYEDNVASHAPTAFSVTGAVRAFVSGKISHFFGLSGPSLVFDTACSSSAVAIHTACQAIRSGDCSMALAGGVNVITCPTLHQNLAAANFLSPTGESKSFDARADGYCRGEGAGVLMLKRYSAAVADGDNIFGVIAGSAVNQNANTAPITVPVSSSQTSLYMRVLQRAHMDPKSVSYVEAHGTGTPKGDPIECASIREVFGNQPSRKLYFSSVKGSIGHLEGASGVTGIIRVLLMMQHRTITPQASFRTLNPSIPPLLPSNMEIPEAPRPWETDFMAGIVSNYGAAGSNAALLICQPLPTQPGSDLTSARAPDSYPIMIHAKSIASLSANCNALLAYLDHQAGSHSPPPPLASIAYWASMRQNPELPFSWKARVRSLEGLRDELKREIEALAKTTEVQSPAKGPGASEKLPVVLVFSGQTGRLVKMSREAYDSSVLLKRHMDSCDAIVRSLGYPGIFPAVFTQEPIADIVTLHCAIFTVQYACAQSWIDAGLQVQAVIGHSFGQLTALCVAGTMSLEDGIRLIAGRAALVQSAWGNERGAMVSIDVDSARAQQLVMAARERDIDVEVACYNAPKRQVIVGSEAAVASFETFVSQNQQGGLASPALKRLEVTHGFHSKFVNNILPGYRDLIKSIRLRQPDIPVETCSPGRAWEQVTAELVAAQSREPVCFGEAVSRLQARHGPCLWLEAGSGSAAIPLVRQALELRISEPSPHSFHPVDLGGKQPMDALADVTLGLWSKGVRIQFWPFHHVQRNMYAVLHLPPYQFEKHHHSLEYIDKHVAETEVIPMAMEKRAGMVSLVEKIGAHTSVFRIEQTNHVFIDSIEGHRVLGNPLCPLSLYIEMATRAAALLTPGFKREEHVPEVCDLEIFAPLGRDTSREVQITLEESQQGGGNQSWDVTFSSFPHSQPTKKVRHASASISMLPSKNRKMAASFERTQRLIDTKKCQAMFDSDASAGIKGALVYKMFDKVVNYSAIYRGVQNIASQDREVAGYIFLPPPMPAASSPSQRQDVSICNPLAIDNFTQVAGLHVNGLEDCGNDEVYICSKVEQLQINQGLALEDTAAGRGPWLVYSNFVRSGGDRNLLNDIYILDERSGALVMTILGVRFTKTNVHSLQKVLARANMPSTKATAKAWSHSSGLLTPQKQPAAKEHGETLAARSENPRTEELRARMVDEVGVISAAVRHLLNEVVDVPLDAMRNETLLSELGIDSLMSTEVLNAIDDQFSVHISADLLRGDFGSLCAAISASSDTSSISHSSECNAASSCEHDSGWTTSLFDSTAYATPVVKTDPEATSKLEALVAEHLDITGGIARDVLLEEVGVDSLLGTELGSAIEHEFGIKIDMGSLPRGVRYGDLVDVIISHTTREFKEPPPPSITAVQEAVMGIGHSSAVPNHLGTTSEEEWKPVEHADEDFAAIRDGYQDFAQEAGYAGFRTRVYPKQRKLVAAYVLQAFSALGCNVASLKPGEALPAIAHIPKHAKVMGQYYMILCDESLLRFQEGKYVRTDVSIEEVDTARLHEELSAEFPQHAGELKLLWATGTRLADVLSGKTDPLHILFGSKADRDLLEDVYLNSPMWLTGTKVLSGYLMKALLPGRRGPGAGRLRILELGAGTGGTTRHLLQTLSGMGVDFTYTFTDLSSSLVAVAKRKFAQYGGTMEYTVLDVEKAPPQEHVGRYDIVVSSNCIHATKDLFVSSTNVRRLLRDNGVLCLLELTRNIYWLDCVFGLLEGWWLFEDGRRHALASETLWRDTLLRAGFRHVKWSDDASEESDQYRLIAGFATAPTSRLEEAVRPGRLETRDTVEYANVDSISLQADLYYPQQSDAGKPNRPVADDVTYTALMIHGGGHIMLSRRDIRPRQTRMLLQKGFLPVSIDYRLCPEMTLTEGPMTDVCTALHWARTQLPALLASLSRPDVRADGSRVAVVGWSTGGTLAMSLSWTAPSRGIRPPDAILAFYCPSDYESDFWRRPNFPENTRGAAEQAQAQGGYDLLEGVRAGGPITGYNVTPPRDGGRVAVGGWMSLSDARSRIALHMNWRGQTLPTLLDGLPSRAAADADVDWENRPQPDAARVAAVSALARVRAGDYSVPTFLIHGTADDLVPVEHTQRIRDMLMEKGVPSGLAVVDGAVHLFDLYPDTEGKHWAAVQEGYEFLVRQLGM</sequence>
<protein>
    <submittedName>
        <fullName evidence="11">Putative beta-ketoacyl synthase domain-containing protein</fullName>
    </submittedName>
</protein>
<dbReference type="InterPro" id="IPR020841">
    <property type="entry name" value="PKS_Beta-ketoAc_synthase_dom"/>
</dbReference>
<dbReference type="SUPFAM" id="SSF53474">
    <property type="entry name" value="alpha/beta-Hydrolases"/>
    <property type="match status" value="1"/>
</dbReference>
<dbReference type="Gene3D" id="3.40.47.10">
    <property type="match status" value="1"/>
</dbReference>
<feature type="domain" description="Ketosynthase family 3 (KS3)" evidence="9">
    <location>
        <begin position="405"/>
        <end position="820"/>
    </location>
</feature>
<keyword evidence="3" id="KW-0489">Methyltransferase</keyword>
<dbReference type="InterPro" id="IPR018201">
    <property type="entry name" value="Ketoacyl_synth_AS"/>
</dbReference>
<feature type="region of interest" description="C-terminal hotdog fold" evidence="6">
    <location>
        <begin position="1476"/>
        <end position="1638"/>
    </location>
</feature>
<dbReference type="InterPro" id="IPR013217">
    <property type="entry name" value="Methyltransf_12"/>
</dbReference>
<keyword evidence="4" id="KW-0808">Transferase</keyword>
<keyword evidence="2" id="KW-0597">Phosphoprotein</keyword>
<dbReference type="SUPFAM" id="SSF53901">
    <property type="entry name" value="Thiolase-like"/>
    <property type="match status" value="1"/>
</dbReference>
<evidence type="ECO:0000256" key="6">
    <source>
        <dbReference type="PROSITE-ProRule" id="PRU01363"/>
    </source>
</evidence>
<keyword evidence="5" id="KW-0511">Multifunctional enzyme</keyword>
<dbReference type="CDD" id="cd02440">
    <property type="entry name" value="AdoMet_MTases"/>
    <property type="match status" value="1"/>
</dbReference>
<dbReference type="InterPro" id="IPR042104">
    <property type="entry name" value="PKS_dehydratase_sf"/>
</dbReference>
<dbReference type="GO" id="GO:0004312">
    <property type="term" value="F:fatty acid synthase activity"/>
    <property type="evidence" value="ECO:0007669"/>
    <property type="project" value="TreeGrafter"/>
</dbReference>
<dbReference type="HOGENOM" id="CLU_000022_6_3_1"/>
<feature type="active site" description="Proton acceptor; for dehydratase activity" evidence="6">
    <location>
        <position position="1349"/>
    </location>
</feature>
<dbReference type="PROSITE" id="PS52004">
    <property type="entry name" value="KS3_2"/>
    <property type="match status" value="1"/>
</dbReference>
<evidence type="ECO:0000313" key="11">
    <source>
        <dbReference type="EMBL" id="KDN72002.1"/>
    </source>
</evidence>
<dbReference type="PROSITE" id="PS00606">
    <property type="entry name" value="KS3_1"/>
    <property type="match status" value="1"/>
</dbReference>
<dbReference type="Gene3D" id="3.40.50.150">
    <property type="entry name" value="Vaccinia Virus protein VP39"/>
    <property type="match status" value="1"/>
</dbReference>
<evidence type="ECO:0000256" key="5">
    <source>
        <dbReference type="ARBA" id="ARBA00023268"/>
    </source>
</evidence>
<dbReference type="InterPro" id="IPR041068">
    <property type="entry name" value="HTH_51"/>
</dbReference>
<evidence type="ECO:0000256" key="7">
    <source>
        <dbReference type="SAM" id="MobiDB-lite"/>
    </source>
</evidence>
<dbReference type="Pfam" id="PF00550">
    <property type="entry name" value="PP-binding"/>
    <property type="match status" value="2"/>
</dbReference>
<dbReference type="PANTHER" id="PTHR43775">
    <property type="entry name" value="FATTY ACID SYNTHASE"/>
    <property type="match status" value="1"/>
</dbReference>
<dbReference type="InterPro" id="IPR036736">
    <property type="entry name" value="ACP-like_sf"/>
</dbReference>
<feature type="region of interest" description="Disordered" evidence="7">
    <location>
        <begin position="1657"/>
        <end position="1685"/>
    </location>
</feature>
<dbReference type="eggNOG" id="KOG1202">
    <property type="taxonomic scope" value="Eukaryota"/>
</dbReference>
<evidence type="ECO:0000256" key="2">
    <source>
        <dbReference type="ARBA" id="ARBA00022553"/>
    </source>
</evidence>
<dbReference type="PROSITE" id="PS52019">
    <property type="entry name" value="PKS_MFAS_DH"/>
    <property type="match status" value="1"/>
</dbReference>
<dbReference type="STRING" id="1173701.A0A066XT11"/>
<dbReference type="InterPro" id="IPR014030">
    <property type="entry name" value="Ketoacyl_synth_N"/>
</dbReference>
<dbReference type="InterPro" id="IPR049900">
    <property type="entry name" value="PKS_mFAS_DH"/>
</dbReference>
<feature type="region of interest" description="N-terminal hotdog fold" evidence="6">
    <location>
        <begin position="1316"/>
        <end position="1449"/>
    </location>
</feature>
<evidence type="ECO:0000259" key="10">
    <source>
        <dbReference type="PROSITE" id="PS52019"/>
    </source>
</evidence>
<dbReference type="Pfam" id="PF07859">
    <property type="entry name" value="Abhydrolase_3"/>
    <property type="match status" value="1"/>
</dbReference>
<dbReference type="Pfam" id="PF18558">
    <property type="entry name" value="HTH_51"/>
    <property type="match status" value="1"/>
</dbReference>
<evidence type="ECO:0000313" key="12">
    <source>
        <dbReference type="Proteomes" id="UP000027238"/>
    </source>
</evidence>
<name>A0A066XT11_COLSU</name>
<evidence type="ECO:0000256" key="1">
    <source>
        <dbReference type="ARBA" id="ARBA00022450"/>
    </source>
</evidence>
<organism evidence="11 12">
    <name type="scientific">Colletotrichum sublineola</name>
    <name type="common">Sorghum anthracnose fungus</name>
    <dbReference type="NCBI Taxonomy" id="1173701"/>
    <lineage>
        <taxon>Eukaryota</taxon>
        <taxon>Fungi</taxon>
        <taxon>Dikarya</taxon>
        <taxon>Ascomycota</taxon>
        <taxon>Pezizomycotina</taxon>
        <taxon>Sordariomycetes</taxon>
        <taxon>Hypocreomycetidae</taxon>
        <taxon>Glomerellales</taxon>
        <taxon>Glomerellaceae</taxon>
        <taxon>Colletotrichum</taxon>
        <taxon>Colletotrichum graminicola species complex</taxon>
    </lineage>
</organism>
<dbReference type="Gene3D" id="1.10.1200.10">
    <property type="entry name" value="ACP-like"/>
    <property type="match status" value="2"/>
</dbReference>
<dbReference type="GO" id="GO:0008236">
    <property type="term" value="F:serine-type peptidase activity"/>
    <property type="evidence" value="ECO:0007669"/>
    <property type="project" value="InterPro"/>
</dbReference>
<keyword evidence="12" id="KW-1185">Reference proteome</keyword>
<dbReference type="Pfam" id="PF21089">
    <property type="entry name" value="PKS_DH_N"/>
    <property type="match status" value="1"/>
</dbReference>
<feature type="active site" description="Proton donor; for dehydratase activity" evidence="6">
    <location>
        <position position="1543"/>
    </location>
</feature>
<dbReference type="SMART" id="SM00825">
    <property type="entry name" value="PKS_KS"/>
    <property type="match status" value="1"/>
</dbReference>
<feature type="compositionally biased region" description="Polar residues" evidence="7">
    <location>
        <begin position="1657"/>
        <end position="1667"/>
    </location>
</feature>
<reference evidence="12" key="1">
    <citation type="journal article" date="2014" name="Genome Announc.">
        <title>Draft genome sequence of Colletotrichum sublineola, a destructive pathogen of cultivated sorghum.</title>
        <authorList>
            <person name="Baroncelli R."/>
            <person name="Sanz-Martin J.M."/>
            <person name="Rech G.E."/>
            <person name="Sukno S.A."/>
            <person name="Thon M.R."/>
        </authorList>
    </citation>
    <scope>NUCLEOTIDE SEQUENCE [LARGE SCALE GENOMIC DNA]</scope>
    <source>
        <strain evidence="12">TX430BB</strain>
    </source>
</reference>
<dbReference type="GO" id="GO:0004315">
    <property type="term" value="F:3-oxoacyl-[acyl-carrier-protein] synthase activity"/>
    <property type="evidence" value="ECO:0007669"/>
    <property type="project" value="InterPro"/>
</dbReference>
<dbReference type="InterPro" id="IPR014031">
    <property type="entry name" value="Ketoacyl_synth_C"/>
</dbReference>
<accession>A0A066XT11</accession>
<dbReference type="InterPro" id="IPR050091">
    <property type="entry name" value="PKS_NRPS_Biosynth_Enz"/>
</dbReference>
<proteinExistence type="predicted"/>
<dbReference type="GO" id="GO:0008168">
    <property type="term" value="F:methyltransferase activity"/>
    <property type="evidence" value="ECO:0007669"/>
    <property type="project" value="UniProtKB-KW"/>
</dbReference>
<dbReference type="PROSITE" id="PS50075">
    <property type="entry name" value="CARRIER"/>
    <property type="match status" value="2"/>
</dbReference>
<dbReference type="Proteomes" id="UP000027238">
    <property type="component" value="Unassembled WGS sequence"/>
</dbReference>
<dbReference type="InterPro" id="IPR029058">
    <property type="entry name" value="AB_hydrolase_fold"/>
</dbReference>
<dbReference type="SUPFAM" id="SSF53335">
    <property type="entry name" value="S-adenosyl-L-methionine-dependent methyltransferases"/>
    <property type="match status" value="1"/>
</dbReference>
<dbReference type="SUPFAM" id="SSF52151">
    <property type="entry name" value="FabD/lysophospholipase-like"/>
    <property type="match status" value="1"/>
</dbReference>
<feature type="domain" description="Carrier" evidence="8">
    <location>
        <begin position="1699"/>
        <end position="1774"/>
    </location>
</feature>
<dbReference type="SUPFAM" id="SSF47336">
    <property type="entry name" value="ACP-like"/>
    <property type="match status" value="2"/>
</dbReference>
<dbReference type="Gene3D" id="3.30.70.3290">
    <property type="match status" value="1"/>
</dbReference>
<comment type="caution">
    <text evidence="11">The sequence shown here is derived from an EMBL/GenBank/DDBJ whole genome shotgun (WGS) entry which is preliminary data.</text>
</comment>
<dbReference type="Pfam" id="PF16073">
    <property type="entry name" value="SAT"/>
    <property type="match status" value="1"/>
</dbReference>
<dbReference type="InterPro" id="IPR016035">
    <property type="entry name" value="Acyl_Trfase/lysoPLipase"/>
</dbReference>
<dbReference type="InterPro" id="IPR009081">
    <property type="entry name" value="PP-bd_ACP"/>
</dbReference>
<dbReference type="InterPro" id="IPR014043">
    <property type="entry name" value="Acyl_transferase_dom"/>
</dbReference>
<dbReference type="Pfam" id="PF08242">
    <property type="entry name" value="Methyltransf_12"/>
    <property type="match status" value="1"/>
</dbReference>
<dbReference type="SMART" id="SM00827">
    <property type="entry name" value="PKS_AT"/>
    <property type="match status" value="1"/>
</dbReference>
<dbReference type="PANTHER" id="PTHR43775:SF21">
    <property type="entry name" value="NON-REDUCING POLYKETIDE SYNTHASE AUSA-RELATED"/>
    <property type="match status" value="1"/>
</dbReference>
<dbReference type="InterPro" id="IPR049552">
    <property type="entry name" value="PKS_DH_N"/>
</dbReference>
<gene>
    <name evidence="11" type="ORF">CSUB01_11783</name>
</gene>
<dbReference type="OrthoDB" id="329835at2759"/>
<dbReference type="Pfam" id="PF00698">
    <property type="entry name" value="Acyl_transf_1"/>
    <property type="match status" value="1"/>
</dbReference>
<feature type="domain" description="PKS/mFAS DH" evidence="10">
    <location>
        <begin position="1316"/>
        <end position="1638"/>
    </location>
</feature>
<keyword evidence="1" id="KW-0596">Phosphopantetheine</keyword>
<dbReference type="InterPro" id="IPR013094">
    <property type="entry name" value="AB_hydrolase_3"/>
</dbReference>
<dbReference type="InterPro" id="IPR016039">
    <property type="entry name" value="Thiolase-like"/>
</dbReference>
<dbReference type="Gene3D" id="3.40.50.1820">
    <property type="entry name" value="alpha/beta hydrolase"/>
    <property type="match status" value="1"/>
</dbReference>
<dbReference type="InterPro" id="IPR001227">
    <property type="entry name" value="Ac_transferase_dom_sf"/>
</dbReference>
<dbReference type="Gene3D" id="3.40.366.10">
    <property type="entry name" value="Malonyl-Coenzyme A Acyl Carrier Protein, domain 2"/>
    <property type="match status" value="2"/>
</dbReference>
<dbReference type="GO" id="GO:0006633">
    <property type="term" value="P:fatty acid biosynthetic process"/>
    <property type="evidence" value="ECO:0007669"/>
    <property type="project" value="InterPro"/>
</dbReference>
<dbReference type="Pfam" id="PF02801">
    <property type="entry name" value="Ketoacyl-synt_C"/>
    <property type="match status" value="1"/>
</dbReference>
<dbReference type="GO" id="GO:0044550">
    <property type="term" value="P:secondary metabolite biosynthetic process"/>
    <property type="evidence" value="ECO:0007669"/>
    <property type="project" value="TreeGrafter"/>
</dbReference>
<dbReference type="InterPro" id="IPR029063">
    <property type="entry name" value="SAM-dependent_MTases_sf"/>
</dbReference>
<dbReference type="EMBL" id="JMSE01000076">
    <property type="protein sequence ID" value="KDN72002.1"/>
    <property type="molecule type" value="Genomic_DNA"/>
</dbReference>
<dbReference type="InterPro" id="IPR001375">
    <property type="entry name" value="Peptidase_S9_cat"/>
</dbReference>
<dbReference type="GO" id="GO:0006508">
    <property type="term" value="P:proteolysis"/>
    <property type="evidence" value="ECO:0007669"/>
    <property type="project" value="InterPro"/>
</dbReference>
<dbReference type="Pfam" id="PF00109">
    <property type="entry name" value="ketoacyl-synt"/>
    <property type="match status" value="1"/>
</dbReference>
<evidence type="ECO:0000256" key="4">
    <source>
        <dbReference type="ARBA" id="ARBA00022679"/>
    </source>
</evidence>
<evidence type="ECO:0000259" key="8">
    <source>
        <dbReference type="PROSITE" id="PS50075"/>
    </source>
</evidence>
<dbReference type="Pfam" id="PF00326">
    <property type="entry name" value="Peptidase_S9"/>
    <property type="match status" value="1"/>
</dbReference>
<dbReference type="Gene3D" id="3.10.129.110">
    <property type="entry name" value="Polyketide synthase dehydratase"/>
    <property type="match status" value="1"/>
</dbReference>
<evidence type="ECO:0000259" key="9">
    <source>
        <dbReference type="PROSITE" id="PS52004"/>
    </source>
</evidence>
<dbReference type="PROSITE" id="PS00012">
    <property type="entry name" value="PHOSPHOPANTETHEINE"/>
    <property type="match status" value="2"/>
</dbReference>
<dbReference type="InterPro" id="IPR006162">
    <property type="entry name" value="Ppantetheine_attach_site"/>
</dbReference>
<feature type="domain" description="Carrier" evidence="8">
    <location>
        <begin position="1810"/>
        <end position="1886"/>
    </location>
</feature>
<dbReference type="CDD" id="cd00833">
    <property type="entry name" value="PKS"/>
    <property type="match status" value="1"/>
</dbReference>
<dbReference type="GO" id="GO:0032259">
    <property type="term" value="P:methylation"/>
    <property type="evidence" value="ECO:0007669"/>
    <property type="project" value="UniProtKB-KW"/>
</dbReference>
<dbReference type="InterPro" id="IPR032088">
    <property type="entry name" value="SAT"/>
</dbReference>